<dbReference type="InterPro" id="IPR037041">
    <property type="entry name" value="Trigger_fac_C_sf"/>
</dbReference>
<dbReference type="FunFam" id="3.10.50.40:FF:000001">
    <property type="entry name" value="Trigger factor"/>
    <property type="match status" value="1"/>
</dbReference>
<evidence type="ECO:0000256" key="13">
    <source>
        <dbReference type="PROSITE-ProRule" id="PRU00277"/>
    </source>
</evidence>
<evidence type="ECO:0000256" key="2">
    <source>
        <dbReference type="ARBA" id="ARBA00005464"/>
    </source>
</evidence>
<evidence type="ECO:0000256" key="14">
    <source>
        <dbReference type="RuleBase" id="RU003914"/>
    </source>
</evidence>
<dbReference type="GO" id="GO:0051083">
    <property type="term" value="P:'de novo' cotranslational protein folding"/>
    <property type="evidence" value="ECO:0007669"/>
    <property type="project" value="TreeGrafter"/>
</dbReference>
<evidence type="ECO:0000313" key="18">
    <source>
        <dbReference type="Proteomes" id="UP000183028"/>
    </source>
</evidence>
<dbReference type="GO" id="GO:0043335">
    <property type="term" value="P:protein unfolding"/>
    <property type="evidence" value="ECO:0007669"/>
    <property type="project" value="TreeGrafter"/>
</dbReference>
<dbReference type="Pfam" id="PF05698">
    <property type="entry name" value="Trigger_C"/>
    <property type="match status" value="1"/>
</dbReference>
<evidence type="ECO:0000259" key="16">
    <source>
        <dbReference type="PROSITE" id="PS50059"/>
    </source>
</evidence>
<dbReference type="NCBIfam" id="TIGR00115">
    <property type="entry name" value="tig"/>
    <property type="match status" value="1"/>
</dbReference>
<dbReference type="EC" id="5.2.1.8" evidence="3 12"/>
<evidence type="ECO:0000256" key="1">
    <source>
        <dbReference type="ARBA" id="ARBA00000971"/>
    </source>
</evidence>
<evidence type="ECO:0000256" key="10">
    <source>
        <dbReference type="ARBA" id="ARBA00024849"/>
    </source>
</evidence>
<gene>
    <name evidence="12" type="primary">tig</name>
    <name evidence="17" type="ORF">SAMN04487834_10015</name>
</gene>
<sequence length="429" mass="47693">MKTEVKKLEKSQVEVKAVFDKEEWKAAQDKALDKVAASAQLDGFRKGHAPKGLIKAKIGAAALQSEAVDVILSDSYSKIFIDNGINPVGQPSVSIVKMTADELELSFTAPVAPEFKLGEYKGLDVKKKRVRVTEKEINEKLEQYQNEFAELVIKEGEDAVAENGDTVTIDFEGFKDGVAFEGGKGENYPLELGSGSFIPGFEDQVVGMKVGETKDINVKFPEEYQAKDLAGADATFKVTVHEIKSKVLPELDDELAKDVNIDGVEDLEALKKHIKEQLKSSKEAEAEEAFNEEIIDKLIENTPFEVPDAMVETEVQNIISEINANLQQQGLTLELYQQMTGQTMDQLKADVRDNAEKRVKYQLIVAEIVKAENIEVSDEELAEEIKNIATYYGREEEEVKKIFAGQEDRIKEDVASRKAVDLVKENVAK</sequence>
<proteinExistence type="inferred from homology"/>
<comment type="similarity">
    <text evidence="2 12 14">Belongs to the FKBP-type PPIase family. Tig subfamily.</text>
</comment>
<dbReference type="Pfam" id="PF05697">
    <property type="entry name" value="Trigger_N"/>
    <property type="match status" value="1"/>
</dbReference>
<dbReference type="eggNOG" id="COG0544">
    <property type="taxonomic scope" value="Bacteria"/>
</dbReference>
<dbReference type="InterPro" id="IPR046357">
    <property type="entry name" value="PPIase_dom_sf"/>
</dbReference>
<dbReference type="GO" id="GO:0043022">
    <property type="term" value="F:ribosome binding"/>
    <property type="evidence" value="ECO:0007669"/>
    <property type="project" value="TreeGrafter"/>
</dbReference>
<evidence type="ECO:0000256" key="5">
    <source>
        <dbReference type="ARBA" id="ARBA00022618"/>
    </source>
</evidence>
<comment type="subcellular location">
    <subcellularLocation>
        <location evidence="12">Cytoplasm</location>
    </subcellularLocation>
    <text evidence="12">About half TF is bound to the ribosome near the polypeptide exit tunnel while the other half is free in the cytoplasm.</text>
</comment>
<evidence type="ECO:0000256" key="11">
    <source>
        <dbReference type="ARBA" id="ARBA00029986"/>
    </source>
</evidence>
<dbReference type="EMBL" id="FNYK01000001">
    <property type="protein sequence ID" value="SEI37127.1"/>
    <property type="molecule type" value="Genomic_DNA"/>
</dbReference>
<dbReference type="GO" id="GO:0003755">
    <property type="term" value="F:peptidyl-prolyl cis-trans isomerase activity"/>
    <property type="evidence" value="ECO:0007669"/>
    <property type="project" value="UniProtKB-UniRule"/>
</dbReference>
<dbReference type="InterPro" id="IPR008881">
    <property type="entry name" value="Trigger_fac_ribosome-bd_bac"/>
</dbReference>
<name>A0A1H6QAE4_9FIRM</name>
<feature type="domain" description="PPIase FKBP-type" evidence="16">
    <location>
        <begin position="164"/>
        <end position="246"/>
    </location>
</feature>
<dbReference type="GO" id="GO:0051301">
    <property type="term" value="P:cell division"/>
    <property type="evidence" value="ECO:0007669"/>
    <property type="project" value="UniProtKB-KW"/>
</dbReference>
<dbReference type="OrthoDB" id="9767721at2"/>
<reference evidence="18" key="1">
    <citation type="submission" date="2016-10" db="EMBL/GenBank/DDBJ databases">
        <authorList>
            <person name="Varghese N."/>
        </authorList>
    </citation>
    <scope>NUCLEOTIDE SEQUENCE [LARGE SCALE GENOMIC DNA]</scope>
    <source>
        <strain evidence="18">DSM 20406</strain>
    </source>
</reference>
<comment type="function">
    <text evidence="10 12">Involved in protein export. Acts as a chaperone by maintaining the newly synthesized protein in an open conformation. Functions as a peptidyl-prolyl cis-trans isomerase.</text>
</comment>
<keyword evidence="5 12" id="KW-0132">Cell division</keyword>
<organism evidence="17 18">
    <name type="scientific">Sharpea azabuensis</name>
    <dbReference type="NCBI Taxonomy" id="322505"/>
    <lineage>
        <taxon>Bacteria</taxon>
        <taxon>Bacillati</taxon>
        <taxon>Bacillota</taxon>
        <taxon>Erysipelotrichia</taxon>
        <taxon>Erysipelotrichales</taxon>
        <taxon>Coprobacillaceae</taxon>
        <taxon>Sharpea</taxon>
    </lineage>
</organism>
<keyword evidence="18" id="KW-1185">Reference proteome</keyword>
<dbReference type="GO" id="GO:0015031">
    <property type="term" value="P:protein transport"/>
    <property type="evidence" value="ECO:0007669"/>
    <property type="project" value="UniProtKB-UniRule"/>
</dbReference>
<dbReference type="InterPro" id="IPR036611">
    <property type="entry name" value="Trigger_fac_ribosome-bd_sf"/>
</dbReference>
<dbReference type="PANTHER" id="PTHR30560">
    <property type="entry name" value="TRIGGER FACTOR CHAPERONE AND PEPTIDYL-PROLYL CIS/TRANS ISOMERASE"/>
    <property type="match status" value="1"/>
</dbReference>
<keyword evidence="12" id="KW-0963">Cytoplasm</keyword>
<dbReference type="GO" id="GO:0005737">
    <property type="term" value="C:cytoplasm"/>
    <property type="evidence" value="ECO:0007669"/>
    <property type="project" value="UniProtKB-SubCell"/>
</dbReference>
<evidence type="ECO:0000256" key="9">
    <source>
        <dbReference type="ARBA" id="ARBA00023306"/>
    </source>
</evidence>
<dbReference type="PIRSF" id="PIRSF003095">
    <property type="entry name" value="Trigger_factor"/>
    <property type="match status" value="1"/>
</dbReference>
<dbReference type="HAMAP" id="MF_00303">
    <property type="entry name" value="Trigger_factor_Tig"/>
    <property type="match status" value="1"/>
</dbReference>
<evidence type="ECO:0000313" key="17">
    <source>
        <dbReference type="EMBL" id="SEI37127.1"/>
    </source>
</evidence>
<dbReference type="Gene3D" id="3.30.70.1050">
    <property type="entry name" value="Trigger factor ribosome-binding domain"/>
    <property type="match status" value="1"/>
</dbReference>
<keyword evidence="7 12" id="KW-0143">Chaperone</keyword>
<keyword evidence="6 12" id="KW-0697">Rotamase</keyword>
<dbReference type="Gene3D" id="1.10.3120.10">
    <property type="entry name" value="Trigger factor, C-terminal domain"/>
    <property type="match status" value="1"/>
</dbReference>
<comment type="catalytic activity">
    <reaction evidence="1 12 13">
        <text>[protein]-peptidylproline (omega=180) = [protein]-peptidylproline (omega=0)</text>
        <dbReference type="Rhea" id="RHEA:16237"/>
        <dbReference type="Rhea" id="RHEA-COMP:10747"/>
        <dbReference type="Rhea" id="RHEA-COMP:10748"/>
        <dbReference type="ChEBI" id="CHEBI:83833"/>
        <dbReference type="ChEBI" id="CHEBI:83834"/>
        <dbReference type="EC" id="5.2.1.8"/>
    </reaction>
</comment>
<evidence type="ECO:0000256" key="3">
    <source>
        <dbReference type="ARBA" id="ARBA00013194"/>
    </source>
</evidence>
<comment type="domain">
    <text evidence="12">Consists of 3 domains; the N-terminus binds the ribosome, the middle domain has PPIase activity, while the C-terminus has intrinsic chaperone activity on its own.</text>
</comment>
<evidence type="ECO:0000256" key="15">
    <source>
        <dbReference type="SAM" id="Coils"/>
    </source>
</evidence>
<keyword evidence="8 12" id="KW-0413">Isomerase</keyword>
<dbReference type="SUPFAM" id="SSF109998">
    <property type="entry name" value="Triger factor/SurA peptide-binding domain-like"/>
    <property type="match status" value="1"/>
</dbReference>
<accession>A0A1H6QAE4</accession>
<dbReference type="InterPro" id="IPR027304">
    <property type="entry name" value="Trigger_fact/SurA_dom_sf"/>
</dbReference>
<dbReference type="GO" id="GO:0044183">
    <property type="term" value="F:protein folding chaperone"/>
    <property type="evidence" value="ECO:0007669"/>
    <property type="project" value="TreeGrafter"/>
</dbReference>
<evidence type="ECO:0000256" key="6">
    <source>
        <dbReference type="ARBA" id="ARBA00023110"/>
    </source>
</evidence>
<evidence type="ECO:0000256" key="4">
    <source>
        <dbReference type="ARBA" id="ARBA00016902"/>
    </source>
</evidence>
<dbReference type="Pfam" id="PF00254">
    <property type="entry name" value="FKBP_C"/>
    <property type="match status" value="1"/>
</dbReference>
<dbReference type="GeneID" id="54119921"/>
<dbReference type="PANTHER" id="PTHR30560:SF3">
    <property type="entry name" value="TRIGGER FACTOR-LIKE PROTEIN TIG, CHLOROPLASTIC"/>
    <property type="match status" value="1"/>
</dbReference>
<dbReference type="Proteomes" id="UP000183028">
    <property type="component" value="Unassembled WGS sequence"/>
</dbReference>
<dbReference type="Gene3D" id="3.10.50.40">
    <property type="match status" value="1"/>
</dbReference>
<feature type="coiled-coil region" evidence="15">
    <location>
        <begin position="123"/>
        <end position="154"/>
    </location>
</feature>
<dbReference type="SUPFAM" id="SSF102735">
    <property type="entry name" value="Trigger factor ribosome-binding domain"/>
    <property type="match status" value="1"/>
</dbReference>
<dbReference type="RefSeq" id="WP_033162520.1">
    <property type="nucleotide sequence ID" value="NZ_CACVPP010000004.1"/>
</dbReference>
<evidence type="ECO:0000256" key="12">
    <source>
        <dbReference type="HAMAP-Rule" id="MF_00303"/>
    </source>
</evidence>
<dbReference type="PROSITE" id="PS50059">
    <property type="entry name" value="FKBP_PPIASE"/>
    <property type="match status" value="1"/>
</dbReference>
<keyword evidence="9 12" id="KW-0131">Cell cycle</keyword>
<evidence type="ECO:0000256" key="8">
    <source>
        <dbReference type="ARBA" id="ARBA00023235"/>
    </source>
</evidence>
<dbReference type="InterPro" id="IPR005215">
    <property type="entry name" value="Trig_fac"/>
</dbReference>
<evidence type="ECO:0000256" key="7">
    <source>
        <dbReference type="ARBA" id="ARBA00023186"/>
    </source>
</evidence>
<dbReference type="InterPro" id="IPR008880">
    <property type="entry name" value="Trigger_fac_C"/>
</dbReference>
<keyword evidence="15" id="KW-0175">Coiled coil</keyword>
<dbReference type="AlphaFoldDB" id="A0A1H6QAE4"/>
<dbReference type="STRING" id="322505.SAMN04487836_10141"/>
<dbReference type="InterPro" id="IPR001179">
    <property type="entry name" value="PPIase_FKBP_dom"/>
</dbReference>
<protein>
    <recommendedName>
        <fullName evidence="4 12">Trigger factor</fullName>
        <shortName evidence="12">TF</shortName>
        <ecNumber evidence="3 12">5.2.1.8</ecNumber>
    </recommendedName>
    <alternativeName>
        <fullName evidence="11 12">PPIase</fullName>
    </alternativeName>
</protein>
<dbReference type="SUPFAM" id="SSF54534">
    <property type="entry name" value="FKBP-like"/>
    <property type="match status" value="1"/>
</dbReference>